<dbReference type="SUPFAM" id="SSF53335">
    <property type="entry name" value="S-adenosyl-L-methionine-dependent methyltransferases"/>
    <property type="match status" value="1"/>
</dbReference>
<dbReference type="OrthoDB" id="194386at2759"/>
<evidence type="ECO:0000313" key="2">
    <source>
        <dbReference type="Proteomes" id="UP000292702"/>
    </source>
</evidence>
<dbReference type="Proteomes" id="UP000292702">
    <property type="component" value="Unassembled WGS sequence"/>
</dbReference>
<name>A0A4R0RIM5_9APHY</name>
<dbReference type="InterPro" id="IPR019410">
    <property type="entry name" value="Methyltransf_16"/>
</dbReference>
<dbReference type="AlphaFoldDB" id="A0A4R0RIM5"/>
<dbReference type="PANTHER" id="PTHR14614:SF130">
    <property type="entry name" value="PROTEIN-LYSINE N-METHYLTRANSFERASE EEF2KMT"/>
    <property type="match status" value="1"/>
</dbReference>
<comment type="caution">
    <text evidence="1">The sequence shown here is derived from an EMBL/GenBank/DDBJ whole genome shotgun (WGS) entry which is preliminary data.</text>
</comment>
<dbReference type="PANTHER" id="PTHR14614">
    <property type="entry name" value="HEPATOCELLULAR CARCINOMA-ASSOCIATED ANTIGEN"/>
    <property type="match status" value="1"/>
</dbReference>
<dbReference type="EMBL" id="RWJN01000397">
    <property type="protein sequence ID" value="TCD62154.1"/>
    <property type="molecule type" value="Genomic_DNA"/>
</dbReference>
<dbReference type="Pfam" id="PF10294">
    <property type="entry name" value="Methyltransf_16"/>
    <property type="match status" value="1"/>
</dbReference>
<proteinExistence type="predicted"/>
<dbReference type="STRING" id="92696.A0A4R0RIM5"/>
<protein>
    <submittedName>
        <fullName evidence="1">Uncharacterized protein</fullName>
    </submittedName>
</protein>
<dbReference type="GO" id="GO:0008757">
    <property type="term" value="F:S-adenosylmethionine-dependent methyltransferase activity"/>
    <property type="evidence" value="ECO:0007669"/>
    <property type="project" value="UniProtKB-ARBA"/>
</dbReference>
<organism evidence="1 2">
    <name type="scientific">Steccherinum ochraceum</name>
    <dbReference type="NCBI Taxonomy" id="92696"/>
    <lineage>
        <taxon>Eukaryota</taxon>
        <taxon>Fungi</taxon>
        <taxon>Dikarya</taxon>
        <taxon>Basidiomycota</taxon>
        <taxon>Agaricomycotina</taxon>
        <taxon>Agaricomycetes</taxon>
        <taxon>Polyporales</taxon>
        <taxon>Steccherinaceae</taxon>
        <taxon>Steccherinum</taxon>
    </lineage>
</organism>
<evidence type="ECO:0000313" key="1">
    <source>
        <dbReference type="EMBL" id="TCD62154.1"/>
    </source>
</evidence>
<dbReference type="InterPro" id="IPR029063">
    <property type="entry name" value="SAM-dependent_MTases_sf"/>
</dbReference>
<sequence>MEAPIYELPKILRDLLGGYACNLPPKFLVFPRDVGPSDVQDFLVGSILLNAHLHSYPASEQYQYIFWKGMRYSISALDVVMLISQLGCKDIELDSRIYEGYISLMPTTASQQNAGMALPKPSYITYFWLDSSRSQYERCTLLESRKLIEDGTTGLTTWPASMVLAQYLTSNADFIEGKSALELGCGIGLLGMVIATMQSRRTAASTLCLTDVRPDVLQRCEENLALECNASSSHPSLTCRLLDWTDALERQTVQTVHDLLAEVEPELIVGADIVFDPVIIPALVATLAICLTGRKTLAFLALTVRNATTIAEFLRATREVLTMEEIMFDPGESMFAGTSGKTTVHEVKIFRIGYSQITSK</sequence>
<dbReference type="GO" id="GO:0032991">
    <property type="term" value="C:protein-containing complex"/>
    <property type="evidence" value="ECO:0007669"/>
    <property type="project" value="TreeGrafter"/>
</dbReference>
<dbReference type="Gene3D" id="3.40.50.150">
    <property type="entry name" value="Vaccinia Virus protein VP39"/>
    <property type="match status" value="1"/>
</dbReference>
<gene>
    <name evidence="1" type="ORF">EIP91_007282</name>
</gene>
<keyword evidence="2" id="KW-1185">Reference proteome</keyword>
<reference evidence="1 2" key="1">
    <citation type="submission" date="2018-11" db="EMBL/GenBank/DDBJ databases">
        <title>Genome assembly of Steccherinum ochraceum LE-BIN_3174, the white-rot fungus of the Steccherinaceae family (The Residual Polyporoid clade, Polyporales, Basidiomycota).</title>
        <authorList>
            <person name="Fedorova T.V."/>
            <person name="Glazunova O.A."/>
            <person name="Landesman E.O."/>
            <person name="Moiseenko K.V."/>
            <person name="Psurtseva N.V."/>
            <person name="Savinova O.S."/>
            <person name="Shakhova N.V."/>
            <person name="Tyazhelova T.V."/>
            <person name="Vasina D.V."/>
        </authorList>
    </citation>
    <scope>NUCLEOTIDE SEQUENCE [LARGE SCALE GENOMIC DNA]</scope>
    <source>
        <strain evidence="1 2">LE-BIN_3174</strain>
    </source>
</reference>
<accession>A0A4R0RIM5</accession>